<dbReference type="Gene3D" id="1.25.40.550">
    <property type="entry name" value="Aar2, C-terminal domain-like"/>
    <property type="match status" value="1"/>
</dbReference>
<dbReference type="AlphaFoldDB" id="A0A0D9XAW6"/>
<evidence type="ECO:0000313" key="2">
    <source>
        <dbReference type="Proteomes" id="UP000032180"/>
    </source>
</evidence>
<organism evidence="1 2">
    <name type="scientific">Leersia perrieri</name>
    <dbReference type="NCBI Taxonomy" id="77586"/>
    <lineage>
        <taxon>Eukaryota</taxon>
        <taxon>Viridiplantae</taxon>
        <taxon>Streptophyta</taxon>
        <taxon>Embryophyta</taxon>
        <taxon>Tracheophyta</taxon>
        <taxon>Spermatophyta</taxon>
        <taxon>Magnoliopsida</taxon>
        <taxon>Liliopsida</taxon>
        <taxon>Poales</taxon>
        <taxon>Poaceae</taxon>
        <taxon>BOP clade</taxon>
        <taxon>Oryzoideae</taxon>
        <taxon>Oryzeae</taxon>
        <taxon>Oryzinae</taxon>
        <taxon>Leersia</taxon>
    </lineage>
</organism>
<dbReference type="PANTHER" id="PTHR12689:SF4">
    <property type="entry name" value="PROTEIN AAR2 HOMOLOG"/>
    <property type="match status" value="1"/>
</dbReference>
<reference evidence="1" key="3">
    <citation type="submission" date="2015-04" db="UniProtKB">
        <authorList>
            <consortium name="EnsemblPlants"/>
        </authorList>
    </citation>
    <scope>IDENTIFICATION</scope>
</reference>
<name>A0A0D9XAW6_9ORYZ</name>
<dbReference type="STRING" id="77586.A0A0D9XAW6"/>
<evidence type="ECO:0000313" key="1">
    <source>
        <dbReference type="EnsemblPlants" id="LPERR08G20340.2"/>
    </source>
</evidence>
<reference evidence="1 2" key="1">
    <citation type="submission" date="2012-08" db="EMBL/GenBank/DDBJ databases">
        <title>Oryza genome evolution.</title>
        <authorList>
            <person name="Wing R.A."/>
        </authorList>
    </citation>
    <scope>NUCLEOTIDE SEQUENCE</scope>
</reference>
<reference evidence="2" key="2">
    <citation type="submission" date="2013-12" db="EMBL/GenBank/DDBJ databases">
        <authorList>
            <person name="Yu Y."/>
            <person name="Lee S."/>
            <person name="de Baynast K."/>
            <person name="Wissotski M."/>
            <person name="Liu L."/>
            <person name="Talag J."/>
            <person name="Goicoechea J."/>
            <person name="Angelova A."/>
            <person name="Jetty R."/>
            <person name="Kudrna D."/>
            <person name="Golser W."/>
            <person name="Rivera L."/>
            <person name="Zhang J."/>
            <person name="Wing R."/>
        </authorList>
    </citation>
    <scope>NUCLEOTIDE SEQUENCE</scope>
</reference>
<dbReference type="InterPro" id="IPR038514">
    <property type="entry name" value="AAR2_C_sf"/>
</dbReference>
<dbReference type="HOGENOM" id="CLU_1191702_0_0_1"/>
<dbReference type="GO" id="GO:0000244">
    <property type="term" value="P:spliceosomal tri-snRNP complex assembly"/>
    <property type="evidence" value="ECO:0007669"/>
    <property type="project" value="TreeGrafter"/>
</dbReference>
<accession>A0A0D9XAW6</accession>
<dbReference type="EnsemblPlants" id="LPERR08G20340.2">
    <property type="protein sequence ID" value="LPERR08G20340.2"/>
    <property type="gene ID" value="LPERR08G20340"/>
</dbReference>
<dbReference type="eggNOG" id="KOG3937">
    <property type="taxonomic scope" value="Eukaryota"/>
</dbReference>
<dbReference type="InterPro" id="IPR007946">
    <property type="entry name" value="AAR2"/>
</dbReference>
<protein>
    <submittedName>
        <fullName evidence="1">Uncharacterized protein</fullName>
    </submittedName>
</protein>
<proteinExistence type="predicted"/>
<dbReference type="PANTHER" id="PTHR12689">
    <property type="entry name" value="A1 CISTRON SPLICING FACTOR AAR2-RELATED"/>
    <property type="match status" value="1"/>
</dbReference>
<keyword evidence="2" id="KW-1185">Reference proteome</keyword>
<dbReference type="Gramene" id="LPERR08G20340.2">
    <property type="protein sequence ID" value="LPERR08G20340.2"/>
    <property type="gene ID" value="LPERR08G20340"/>
</dbReference>
<dbReference type="Proteomes" id="UP000032180">
    <property type="component" value="Chromosome 8"/>
</dbReference>
<sequence length="193" mass="21918">MDKAPQTDMERRLMDQLKDGKFTKNAPVRSERRGCYYTTVPASIKLTNTSGNELTALNLDKTSLLESVLSKNYQGQEDLLTGSFYAMESIGGDEAAMKLAIYYQLKHGFQCTHDSSSGEDMGNSLFLDEAWFSRDIFLYHLSKTRKLKSLLETTFGWDLDDNMANLIDEDDEIDKSWTKPDSRASTVPDRVTR</sequence>